<feature type="signal peptide" evidence="2">
    <location>
        <begin position="1"/>
        <end position="20"/>
    </location>
</feature>
<reference evidence="3" key="1">
    <citation type="submission" date="2023-08" db="EMBL/GenBank/DDBJ databases">
        <authorList>
            <person name="Messyasz A."/>
            <person name="Mannisto M.K."/>
            <person name="Kerkhof L.J."/>
            <person name="Haggblom M."/>
        </authorList>
    </citation>
    <scope>NUCLEOTIDE SEQUENCE</scope>
    <source>
        <strain evidence="3">X5P6</strain>
    </source>
</reference>
<dbReference type="RefSeq" id="WP_353064207.1">
    <property type="nucleotide sequence ID" value="NZ_CP132942.1"/>
</dbReference>
<evidence type="ECO:0000313" key="3">
    <source>
        <dbReference type="EMBL" id="XCB33369.1"/>
    </source>
</evidence>
<name>A0AAU7ZQW1_9BACT</name>
<sequence length="234" mass="25465">MKRIRLSSTRSLLFVSLVIAAQVLPAQSPVAPQRPPTLLFTKDMTVYVSDFDLDAQDVQVDQGSGVSHLRPGILERPSKKEQKDPQAQAKKLVDTMSQSIVSDLQKAGYKAQRLGNDDPKPTSGAWVHGVFTQVDEGNRRQRAIIGFGAGDVKMDLYVTLSNLASPQKPLYETAKENTSKNTPGAVITLNPYVAAAKFVMEKNAPEKTIKSTASEISKEVVSHLQRPEGTPAVP</sequence>
<keyword evidence="2" id="KW-0732">Signal</keyword>
<gene>
    <name evidence="3" type="ORF">RBB77_00380</name>
</gene>
<proteinExistence type="predicted"/>
<protein>
    <submittedName>
        <fullName evidence="3">DUF4410 domain-containing protein</fullName>
    </submittedName>
</protein>
<evidence type="ECO:0000256" key="2">
    <source>
        <dbReference type="SAM" id="SignalP"/>
    </source>
</evidence>
<dbReference type="InterPro" id="IPR025522">
    <property type="entry name" value="DUF4410"/>
</dbReference>
<feature type="region of interest" description="Disordered" evidence="1">
    <location>
        <begin position="62"/>
        <end position="87"/>
    </location>
</feature>
<dbReference type="KEGG" id="tpsc:RBB77_00380"/>
<reference evidence="3" key="2">
    <citation type="journal article" date="2024" name="Environ. Microbiol.">
        <title>Genome analysis and description of Tunturibacter gen. nov. expands the diversity of Terriglobia in tundra soils.</title>
        <authorList>
            <person name="Messyasz A."/>
            <person name="Mannisto M.K."/>
            <person name="Kerkhof L.J."/>
            <person name="Haggblom M.M."/>
        </authorList>
    </citation>
    <scope>NUCLEOTIDE SEQUENCE</scope>
    <source>
        <strain evidence="3">X5P6</strain>
    </source>
</reference>
<feature type="region of interest" description="Disordered" evidence="1">
    <location>
        <begin position="215"/>
        <end position="234"/>
    </location>
</feature>
<feature type="chain" id="PRO_5043560385" evidence="2">
    <location>
        <begin position="21"/>
        <end position="234"/>
    </location>
</feature>
<accession>A0AAU7ZQW1</accession>
<organism evidence="3">
    <name type="scientific">Tunturiibacter psychrotolerans</name>
    <dbReference type="NCBI Taxonomy" id="3069686"/>
    <lineage>
        <taxon>Bacteria</taxon>
        <taxon>Pseudomonadati</taxon>
        <taxon>Acidobacteriota</taxon>
        <taxon>Terriglobia</taxon>
        <taxon>Terriglobales</taxon>
        <taxon>Acidobacteriaceae</taxon>
        <taxon>Tunturiibacter</taxon>
    </lineage>
</organism>
<evidence type="ECO:0000256" key="1">
    <source>
        <dbReference type="SAM" id="MobiDB-lite"/>
    </source>
</evidence>
<dbReference type="AlphaFoldDB" id="A0AAU7ZQW1"/>
<dbReference type="Pfam" id="PF14366">
    <property type="entry name" value="DUF4410"/>
    <property type="match status" value="1"/>
</dbReference>
<dbReference type="EMBL" id="CP132942">
    <property type="protein sequence ID" value="XCB33369.1"/>
    <property type="molecule type" value="Genomic_DNA"/>
</dbReference>